<keyword evidence="1" id="KW-1133">Transmembrane helix</keyword>
<feature type="transmembrane region" description="Helical" evidence="1">
    <location>
        <begin position="156"/>
        <end position="175"/>
    </location>
</feature>
<reference evidence="2 3" key="1">
    <citation type="submission" date="2015-02" db="EMBL/GenBank/DDBJ databases">
        <title>Evolution of amylase-binding proteins of oral streptococcal species.</title>
        <authorList>
            <person name="Haase E.M."/>
        </authorList>
    </citation>
    <scope>NUCLEOTIDE SEQUENCE [LARGE SCALE GENOMIC DNA]</scope>
    <source>
        <strain evidence="2 3">G9B</strain>
    </source>
</reference>
<proteinExistence type="predicted"/>
<keyword evidence="1" id="KW-0812">Transmembrane</keyword>
<feature type="transmembrane region" description="Helical" evidence="1">
    <location>
        <begin position="133"/>
        <end position="150"/>
    </location>
</feature>
<dbReference type="RefSeq" id="WP_045505592.1">
    <property type="nucleotide sequence ID" value="NZ_JYGL01000002.1"/>
</dbReference>
<dbReference type="EMBL" id="JYGL01000002">
    <property type="protein sequence ID" value="KJQ56596.1"/>
    <property type="molecule type" value="Genomic_DNA"/>
</dbReference>
<evidence type="ECO:0000313" key="3">
    <source>
        <dbReference type="Proteomes" id="UP000033658"/>
    </source>
</evidence>
<feature type="transmembrane region" description="Helical" evidence="1">
    <location>
        <begin position="42"/>
        <end position="60"/>
    </location>
</feature>
<organism evidence="2 3">
    <name type="scientific">Streptococcus gordonii</name>
    <dbReference type="NCBI Taxonomy" id="1302"/>
    <lineage>
        <taxon>Bacteria</taxon>
        <taxon>Bacillati</taxon>
        <taxon>Bacillota</taxon>
        <taxon>Bacilli</taxon>
        <taxon>Lactobacillales</taxon>
        <taxon>Streptococcaceae</taxon>
        <taxon>Streptococcus</taxon>
    </lineage>
</organism>
<feature type="transmembrane region" description="Helical" evidence="1">
    <location>
        <begin position="81"/>
        <end position="102"/>
    </location>
</feature>
<comment type="caution">
    <text evidence="2">The sequence shown here is derived from an EMBL/GenBank/DDBJ whole genome shotgun (WGS) entry which is preliminary data.</text>
</comment>
<sequence>MAFLNYNKDEKLEFNYKRACGLWLIVVAVIISVATLTGGKQIINMPVFSIGYVISFFSINMNKKVLNRLSNGSSNTFQNKVSLYAIFLLFILMFLLGGPFFATENWRLIWLGALMATALHFFPYYFVHGKSMIFLGLICVINISVGYIFTDIPLEVIAYIDSAIKFVFGIYLLIFSKPSKQR</sequence>
<name>A0AAW3H4X9_STRGN</name>
<gene>
    <name evidence="2" type="ORF">TZ86_01932</name>
</gene>
<dbReference type="Pfam" id="PF20313">
    <property type="entry name" value="DUF6609"/>
    <property type="match status" value="1"/>
</dbReference>
<accession>A0AAW3H4X9</accession>
<dbReference type="AlphaFoldDB" id="A0AAW3H4X9"/>
<dbReference type="InterPro" id="IPR046717">
    <property type="entry name" value="DUF6609"/>
</dbReference>
<protein>
    <submittedName>
        <fullName evidence="2">Uncharacterized protein</fullName>
    </submittedName>
</protein>
<evidence type="ECO:0000313" key="2">
    <source>
        <dbReference type="EMBL" id="KJQ56596.1"/>
    </source>
</evidence>
<keyword evidence="1" id="KW-0472">Membrane</keyword>
<feature type="transmembrane region" description="Helical" evidence="1">
    <location>
        <begin position="20"/>
        <end position="36"/>
    </location>
</feature>
<evidence type="ECO:0000256" key="1">
    <source>
        <dbReference type="SAM" id="Phobius"/>
    </source>
</evidence>
<dbReference type="Proteomes" id="UP000033658">
    <property type="component" value="Unassembled WGS sequence"/>
</dbReference>
<feature type="transmembrane region" description="Helical" evidence="1">
    <location>
        <begin position="108"/>
        <end position="126"/>
    </location>
</feature>